<accession>A0ABN2ASI2</accession>
<evidence type="ECO:0000313" key="1">
    <source>
        <dbReference type="EMBL" id="GAA1524086.1"/>
    </source>
</evidence>
<name>A0ABN2ASI2_9ACTN</name>
<sequence length="185" mass="19309">MLAVVATTLMGCIGPFADTVDEALQDTPGDYDECCMNAERPLLGKLAGTPITVVTAPDFPGFRVDAVVTTHQFDAATEKKVTWEKDGDGLIAPDDAHDYVLALVAGVPRADKSYPQTVITVGKGTAIYESTPLVDPSDGSRISSVILAVRVPAGQTVLLTAEDPAPGDPAVDLRTGRAVKFPADA</sequence>
<dbReference type="EMBL" id="BAAAQD010000009">
    <property type="protein sequence ID" value="GAA1524086.1"/>
    <property type="molecule type" value="Genomic_DNA"/>
</dbReference>
<keyword evidence="2" id="KW-1185">Reference proteome</keyword>
<reference evidence="1 2" key="1">
    <citation type="journal article" date="2019" name="Int. J. Syst. Evol. Microbiol.">
        <title>The Global Catalogue of Microorganisms (GCM) 10K type strain sequencing project: providing services to taxonomists for standard genome sequencing and annotation.</title>
        <authorList>
            <consortium name="The Broad Institute Genomics Platform"/>
            <consortium name="The Broad Institute Genome Sequencing Center for Infectious Disease"/>
            <person name="Wu L."/>
            <person name="Ma J."/>
        </authorList>
    </citation>
    <scope>NUCLEOTIDE SEQUENCE [LARGE SCALE GENOMIC DNA]</scope>
    <source>
        <strain evidence="1 2">JCM 15933</strain>
    </source>
</reference>
<organism evidence="1 2">
    <name type="scientific">Dactylosporangium maewongense</name>
    <dbReference type="NCBI Taxonomy" id="634393"/>
    <lineage>
        <taxon>Bacteria</taxon>
        <taxon>Bacillati</taxon>
        <taxon>Actinomycetota</taxon>
        <taxon>Actinomycetes</taxon>
        <taxon>Micromonosporales</taxon>
        <taxon>Micromonosporaceae</taxon>
        <taxon>Dactylosporangium</taxon>
    </lineage>
</organism>
<evidence type="ECO:0000313" key="2">
    <source>
        <dbReference type="Proteomes" id="UP001501470"/>
    </source>
</evidence>
<evidence type="ECO:0008006" key="3">
    <source>
        <dbReference type="Google" id="ProtNLM"/>
    </source>
</evidence>
<comment type="caution">
    <text evidence="1">The sequence shown here is derived from an EMBL/GenBank/DDBJ whole genome shotgun (WGS) entry which is preliminary data.</text>
</comment>
<dbReference type="Proteomes" id="UP001501470">
    <property type="component" value="Unassembled WGS sequence"/>
</dbReference>
<protein>
    <recommendedName>
        <fullName evidence="3">Lipoprotein</fullName>
    </recommendedName>
</protein>
<proteinExistence type="predicted"/>
<gene>
    <name evidence="1" type="ORF">GCM10009827_045660</name>
</gene>